<keyword evidence="3" id="KW-1185">Reference proteome</keyword>
<protein>
    <submittedName>
        <fullName evidence="2">Uncharacterized protein</fullName>
    </submittedName>
</protein>
<accession>A0AAD9GGT0</accession>
<gene>
    <name evidence="2" type="ORF">P3T76_009278</name>
</gene>
<dbReference type="AlphaFoldDB" id="A0AAD9GGT0"/>
<evidence type="ECO:0000313" key="2">
    <source>
        <dbReference type="EMBL" id="KAK1938128.1"/>
    </source>
</evidence>
<dbReference type="EMBL" id="JASMQC010000018">
    <property type="protein sequence ID" value="KAK1938128.1"/>
    <property type="molecule type" value="Genomic_DNA"/>
</dbReference>
<evidence type="ECO:0000313" key="3">
    <source>
        <dbReference type="Proteomes" id="UP001259832"/>
    </source>
</evidence>
<evidence type="ECO:0000256" key="1">
    <source>
        <dbReference type="SAM" id="MobiDB-lite"/>
    </source>
</evidence>
<feature type="region of interest" description="Disordered" evidence="1">
    <location>
        <begin position="58"/>
        <end position="80"/>
    </location>
</feature>
<organism evidence="2 3">
    <name type="scientific">Phytophthora citrophthora</name>
    <dbReference type="NCBI Taxonomy" id="4793"/>
    <lineage>
        <taxon>Eukaryota</taxon>
        <taxon>Sar</taxon>
        <taxon>Stramenopiles</taxon>
        <taxon>Oomycota</taxon>
        <taxon>Peronosporomycetes</taxon>
        <taxon>Peronosporales</taxon>
        <taxon>Peronosporaceae</taxon>
        <taxon>Phytophthora</taxon>
    </lineage>
</organism>
<reference evidence="2" key="1">
    <citation type="submission" date="2023-08" db="EMBL/GenBank/DDBJ databases">
        <title>Reference Genome Resource for the Citrus Pathogen Phytophthora citrophthora.</title>
        <authorList>
            <person name="Moller H."/>
            <person name="Coetzee B."/>
            <person name="Rose L.J."/>
            <person name="Van Niekerk J.M."/>
        </authorList>
    </citation>
    <scope>NUCLEOTIDE SEQUENCE</scope>
    <source>
        <strain evidence="2">STE-U-9442</strain>
    </source>
</reference>
<feature type="compositionally biased region" description="Low complexity" evidence="1">
    <location>
        <begin position="63"/>
        <end position="76"/>
    </location>
</feature>
<dbReference type="Proteomes" id="UP001259832">
    <property type="component" value="Unassembled WGS sequence"/>
</dbReference>
<sequence>MAMAMSTLCVHYSNCSSLHKQEVEVYLFDLAMNIKLTFVWAIVAVAIAAQENDEEVKPCTLHSTSSSFDSDGNDSSLAESGTMSIGNKVLNIVDEGNTMTIGDVKLRIFG</sequence>
<comment type="caution">
    <text evidence="2">The sequence shown here is derived from an EMBL/GenBank/DDBJ whole genome shotgun (WGS) entry which is preliminary data.</text>
</comment>
<proteinExistence type="predicted"/>
<name>A0AAD9GGT0_9STRA</name>